<name>A0ABD5WHB8_9EURY</name>
<dbReference type="AlphaFoldDB" id="A0ABD5WHB8"/>
<gene>
    <name evidence="2" type="ORF">ACFQJ6_06820</name>
</gene>
<evidence type="ECO:0000313" key="3">
    <source>
        <dbReference type="Proteomes" id="UP001596407"/>
    </source>
</evidence>
<dbReference type="Proteomes" id="UP001596407">
    <property type="component" value="Unassembled WGS sequence"/>
</dbReference>
<dbReference type="EMBL" id="JBHSZH010000005">
    <property type="protein sequence ID" value="MFC7079882.1"/>
    <property type="molecule type" value="Genomic_DNA"/>
</dbReference>
<dbReference type="RefSeq" id="WP_382209293.1">
    <property type="nucleotide sequence ID" value="NZ_JBHSZH010000005.1"/>
</dbReference>
<evidence type="ECO:0000256" key="1">
    <source>
        <dbReference type="SAM" id="MobiDB-lite"/>
    </source>
</evidence>
<sequence length="47" mass="5037">MPSETDAGTAGGVSRADPFALRALGRPPSKTRWLTVGAPRRRSRTEV</sequence>
<reference evidence="2 3" key="1">
    <citation type="journal article" date="2019" name="Int. J. Syst. Evol. Microbiol.">
        <title>The Global Catalogue of Microorganisms (GCM) 10K type strain sequencing project: providing services to taxonomists for standard genome sequencing and annotation.</title>
        <authorList>
            <consortium name="The Broad Institute Genomics Platform"/>
            <consortium name="The Broad Institute Genome Sequencing Center for Infectious Disease"/>
            <person name="Wu L."/>
            <person name="Ma J."/>
        </authorList>
    </citation>
    <scope>NUCLEOTIDE SEQUENCE [LARGE SCALE GENOMIC DNA]</scope>
    <source>
        <strain evidence="2 3">DT72</strain>
    </source>
</reference>
<evidence type="ECO:0000313" key="2">
    <source>
        <dbReference type="EMBL" id="MFC7079882.1"/>
    </source>
</evidence>
<keyword evidence="3" id="KW-1185">Reference proteome</keyword>
<comment type="caution">
    <text evidence="2">The sequence shown here is derived from an EMBL/GenBank/DDBJ whole genome shotgun (WGS) entry which is preliminary data.</text>
</comment>
<accession>A0ABD5WHB8</accession>
<protein>
    <submittedName>
        <fullName evidence="2">Uncharacterized protein</fullName>
    </submittedName>
</protein>
<proteinExistence type="predicted"/>
<organism evidence="2 3">
    <name type="scientific">Halorussus caseinilyticus</name>
    <dbReference type="NCBI Taxonomy" id="3034025"/>
    <lineage>
        <taxon>Archaea</taxon>
        <taxon>Methanobacteriati</taxon>
        <taxon>Methanobacteriota</taxon>
        <taxon>Stenosarchaea group</taxon>
        <taxon>Halobacteria</taxon>
        <taxon>Halobacteriales</taxon>
        <taxon>Haladaptataceae</taxon>
        <taxon>Halorussus</taxon>
    </lineage>
</organism>
<feature type="region of interest" description="Disordered" evidence="1">
    <location>
        <begin position="1"/>
        <end position="47"/>
    </location>
</feature>